<organism evidence="1 2">
    <name type="scientific">Salix dunnii</name>
    <dbReference type="NCBI Taxonomy" id="1413687"/>
    <lineage>
        <taxon>Eukaryota</taxon>
        <taxon>Viridiplantae</taxon>
        <taxon>Streptophyta</taxon>
        <taxon>Embryophyta</taxon>
        <taxon>Tracheophyta</taxon>
        <taxon>Spermatophyta</taxon>
        <taxon>Magnoliopsida</taxon>
        <taxon>eudicotyledons</taxon>
        <taxon>Gunneridae</taxon>
        <taxon>Pentapetalae</taxon>
        <taxon>rosids</taxon>
        <taxon>fabids</taxon>
        <taxon>Malpighiales</taxon>
        <taxon>Salicaceae</taxon>
        <taxon>Saliceae</taxon>
        <taxon>Salix</taxon>
    </lineage>
</organism>
<name>A0A835J929_9ROSI</name>
<keyword evidence="2" id="KW-1185">Reference proteome</keyword>
<comment type="caution">
    <text evidence="1">The sequence shown here is derived from an EMBL/GenBank/DDBJ whole genome shotgun (WGS) entry which is preliminary data.</text>
</comment>
<accession>A0A835J929</accession>
<proteinExistence type="predicted"/>
<gene>
    <name evidence="1" type="ORF">SADUNF_Sadunf16G0158600</name>
</gene>
<evidence type="ECO:0000313" key="1">
    <source>
        <dbReference type="EMBL" id="KAF9665773.1"/>
    </source>
</evidence>
<reference evidence="1 2" key="1">
    <citation type="submission" date="2020-10" db="EMBL/GenBank/DDBJ databases">
        <title>Plant Genome Project.</title>
        <authorList>
            <person name="Zhang R.-G."/>
        </authorList>
    </citation>
    <scope>NUCLEOTIDE SEQUENCE [LARGE SCALE GENOMIC DNA]</scope>
    <source>
        <strain evidence="1">FAFU-HL-1</strain>
        <tissue evidence="1">Leaf</tissue>
    </source>
</reference>
<dbReference type="EMBL" id="JADGMS010000016">
    <property type="protein sequence ID" value="KAF9665773.1"/>
    <property type="molecule type" value="Genomic_DNA"/>
</dbReference>
<sequence length="70" mass="7821">MDEVFGLALQKAVPLSAMELSSFAVRMNNIMVSELLPNDYIDFYGYSLLSIFVGDERSREGGKEEKKAKA</sequence>
<dbReference type="Proteomes" id="UP000657918">
    <property type="component" value="Chromosome 16"/>
</dbReference>
<evidence type="ECO:0000313" key="2">
    <source>
        <dbReference type="Proteomes" id="UP000657918"/>
    </source>
</evidence>
<protein>
    <submittedName>
        <fullName evidence="1">Uncharacterized protein</fullName>
    </submittedName>
</protein>
<dbReference type="AlphaFoldDB" id="A0A835J929"/>